<sequence>LEKTNKAKTLKLRRLRKVGTSQRVDTSNDALMEDVSNQGRVIDRDEDAVKETEEVREYTADTKIEGRQADIYHIDMDHASPTPLNPPPQQPHDIPSTSQVQSPPPQQQSPPPAQPQGGSRFRDYKAENKGEKLERANKVKTMKLRRLRKVETSQRIESSTDTIMKNVSNQGRMIDKSDKDEGAKVVNEEEETKEVRNNAADAQVEGMQADIYHIDMDHAAKVLSMQEEEPEVQEAVEIVKTAKLITKVVAAVSGTVSAAVVPAPVTAATVTPAAVKVKKW</sequence>
<gene>
    <name evidence="2" type="ORF">Tci_827566</name>
</gene>
<evidence type="ECO:0000313" key="2">
    <source>
        <dbReference type="EMBL" id="GFC55596.1"/>
    </source>
</evidence>
<organism evidence="2">
    <name type="scientific">Tanacetum cinerariifolium</name>
    <name type="common">Dalmatian daisy</name>
    <name type="synonym">Chrysanthemum cinerariifolium</name>
    <dbReference type="NCBI Taxonomy" id="118510"/>
    <lineage>
        <taxon>Eukaryota</taxon>
        <taxon>Viridiplantae</taxon>
        <taxon>Streptophyta</taxon>
        <taxon>Embryophyta</taxon>
        <taxon>Tracheophyta</taxon>
        <taxon>Spermatophyta</taxon>
        <taxon>Magnoliopsida</taxon>
        <taxon>eudicotyledons</taxon>
        <taxon>Gunneridae</taxon>
        <taxon>Pentapetalae</taxon>
        <taxon>asterids</taxon>
        <taxon>campanulids</taxon>
        <taxon>Asterales</taxon>
        <taxon>Asteraceae</taxon>
        <taxon>Asteroideae</taxon>
        <taxon>Anthemideae</taxon>
        <taxon>Anthemidinae</taxon>
        <taxon>Tanacetum</taxon>
    </lineage>
</organism>
<feature type="compositionally biased region" description="Basic residues" evidence="1">
    <location>
        <begin position="1"/>
        <end position="17"/>
    </location>
</feature>
<name>A0A699Q8R3_TANCI</name>
<evidence type="ECO:0000256" key="1">
    <source>
        <dbReference type="SAM" id="MobiDB-lite"/>
    </source>
</evidence>
<feature type="compositionally biased region" description="Polar residues" evidence="1">
    <location>
        <begin position="19"/>
        <end position="39"/>
    </location>
</feature>
<dbReference type="EMBL" id="BKCJ010965872">
    <property type="protein sequence ID" value="GFC55596.1"/>
    <property type="molecule type" value="Genomic_DNA"/>
</dbReference>
<feature type="non-terminal residue" evidence="2">
    <location>
        <position position="280"/>
    </location>
</feature>
<feature type="region of interest" description="Disordered" evidence="1">
    <location>
        <begin position="1"/>
        <end position="135"/>
    </location>
</feature>
<feature type="non-terminal residue" evidence="2">
    <location>
        <position position="1"/>
    </location>
</feature>
<accession>A0A699Q8R3</accession>
<feature type="compositionally biased region" description="Basic and acidic residues" evidence="1">
    <location>
        <begin position="120"/>
        <end position="135"/>
    </location>
</feature>
<dbReference type="AlphaFoldDB" id="A0A699Q8R3"/>
<feature type="compositionally biased region" description="Basic and acidic residues" evidence="1">
    <location>
        <begin position="41"/>
        <end position="78"/>
    </location>
</feature>
<protein>
    <submittedName>
        <fullName evidence="2">Uncharacterized protein</fullName>
    </submittedName>
</protein>
<feature type="compositionally biased region" description="Pro residues" evidence="1">
    <location>
        <begin position="102"/>
        <end position="114"/>
    </location>
</feature>
<comment type="caution">
    <text evidence="2">The sequence shown here is derived from an EMBL/GenBank/DDBJ whole genome shotgun (WGS) entry which is preliminary data.</text>
</comment>
<proteinExistence type="predicted"/>
<feature type="compositionally biased region" description="Low complexity" evidence="1">
    <location>
        <begin position="91"/>
        <end position="101"/>
    </location>
</feature>
<reference evidence="2" key="1">
    <citation type="journal article" date="2019" name="Sci. Rep.">
        <title>Draft genome of Tanacetum cinerariifolium, the natural source of mosquito coil.</title>
        <authorList>
            <person name="Yamashiro T."/>
            <person name="Shiraishi A."/>
            <person name="Satake H."/>
            <person name="Nakayama K."/>
        </authorList>
    </citation>
    <scope>NUCLEOTIDE SEQUENCE</scope>
</reference>